<proteinExistence type="predicted"/>
<dbReference type="Proteomes" id="UP001139089">
    <property type="component" value="Unassembled WGS sequence"/>
</dbReference>
<organism evidence="2 3">
    <name type="scientific">Rhizobium quercicola</name>
    <dbReference type="NCBI Taxonomy" id="2901226"/>
    <lineage>
        <taxon>Bacteria</taxon>
        <taxon>Pseudomonadati</taxon>
        <taxon>Pseudomonadota</taxon>
        <taxon>Alphaproteobacteria</taxon>
        <taxon>Hyphomicrobiales</taxon>
        <taxon>Rhizobiaceae</taxon>
        <taxon>Rhizobium/Agrobacterium group</taxon>
        <taxon>Rhizobium</taxon>
    </lineage>
</organism>
<dbReference type="InterPro" id="IPR002850">
    <property type="entry name" value="PIN_toxin-like"/>
</dbReference>
<dbReference type="PANTHER" id="PTHR34610">
    <property type="entry name" value="SSL7007 PROTEIN"/>
    <property type="match status" value="1"/>
</dbReference>
<dbReference type="CDD" id="cd09854">
    <property type="entry name" value="PIN_VapC-like"/>
    <property type="match status" value="1"/>
</dbReference>
<dbReference type="RefSeq" id="WP_231814687.1">
    <property type="nucleotide sequence ID" value="NZ_JAJOZR010000007.1"/>
</dbReference>
<name>A0A9X1NRD2_9HYPH</name>
<accession>A0A9X1NRD2</accession>
<dbReference type="Pfam" id="PF13470">
    <property type="entry name" value="PIN_3"/>
    <property type="match status" value="1"/>
</dbReference>
<dbReference type="NCBIfam" id="TIGR00305">
    <property type="entry name" value="putative toxin-antitoxin system toxin component, PIN family"/>
    <property type="match status" value="1"/>
</dbReference>
<evidence type="ECO:0000259" key="1">
    <source>
        <dbReference type="Pfam" id="PF13470"/>
    </source>
</evidence>
<evidence type="ECO:0000313" key="3">
    <source>
        <dbReference type="Proteomes" id="UP001139089"/>
    </source>
</evidence>
<gene>
    <name evidence="2" type="ORF">LRX75_12155</name>
</gene>
<dbReference type="AlphaFoldDB" id="A0A9X1NRD2"/>
<dbReference type="EMBL" id="JAJOZR010000007">
    <property type="protein sequence ID" value="MCD7109787.1"/>
    <property type="molecule type" value="Genomic_DNA"/>
</dbReference>
<comment type="caution">
    <text evidence="2">The sequence shown here is derived from an EMBL/GenBank/DDBJ whole genome shotgun (WGS) entry which is preliminary data.</text>
</comment>
<reference evidence="2" key="1">
    <citation type="submission" date="2021-12" db="EMBL/GenBank/DDBJ databases">
        <authorList>
            <person name="Li Y."/>
        </authorList>
    </citation>
    <scope>NUCLEOTIDE SEQUENCE</scope>
    <source>
        <strain evidence="2">DKSPLA3</strain>
    </source>
</reference>
<dbReference type="SUPFAM" id="SSF88723">
    <property type="entry name" value="PIN domain-like"/>
    <property type="match status" value="1"/>
</dbReference>
<dbReference type="InterPro" id="IPR029060">
    <property type="entry name" value="PIN-like_dom_sf"/>
</dbReference>
<dbReference type="PANTHER" id="PTHR34610:SF3">
    <property type="entry name" value="SSL7007 PROTEIN"/>
    <property type="match status" value="1"/>
</dbReference>
<sequence length="141" mass="15962">MPYVVIDTNVLTSACIGSGASSKVIELCLLKKLTPVLSASLFLEYRDVLSRAAIFDRARLDSLERNLLLRAFISTCRWHDIYFSWRPNLVDEADNHVFELAVAANGATIVTNNLRDFRSMDLKFPDIVIETPQSLLQRMMP</sequence>
<keyword evidence="3" id="KW-1185">Reference proteome</keyword>
<protein>
    <submittedName>
        <fullName evidence="2">Toxin-antitoxin system toxin component, PIN family</fullName>
    </submittedName>
</protein>
<evidence type="ECO:0000313" key="2">
    <source>
        <dbReference type="EMBL" id="MCD7109787.1"/>
    </source>
</evidence>
<dbReference type="InterPro" id="IPR002716">
    <property type="entry name" value="PIN_dom"/>
</dbReference>
<feature type="domain" description="PIN" evidence="1">
    <location>
        <begin position="4"/>
        <end position="114"/>
    </location>
</feature>